<dbReference type="CDD" id="cd06223">
    <property type="entry name" value="PRTases_typeI"/>
    <property type="match status" value="1"/>
</dbReference>
<keyword evidence="3" id="KW-1185">Reference proteome</keyword>
<evidence type="ECO:0000313" key="2">
    <source>
        <dbReference type="EMBL" id="PQJ09866.1"/>
    </source>
</evidence>
<dbReference type="NCBIfam" id="NF001097">
    <property type="entry name" value="PRK00129.1"/>
    <property type="match status" value="1"/>
</dbReference>
<keyword evidence="2" id="KW-0808">Transferase</keyword>
<feature type="domain" description="Phosphoribosyltransferase" evidence="1">
    <location>
        <begin position="8"/>
        <end position="211"/>
    </location>
</feature>
<dbReference type="Gene3D" id="3.40.50.2020">
    <property type="match status" value="1"/>
</dbReference>
<name>A0A2S7STM0_9BACT</name>
<dbReference type="SUPFAM" id="SSF53271">
    <property type="entry name" value="PRTase-like"/>
    <property type="match status" value="1"/>
</dbReference>
<reference evidence="2 3" key="1">
    <citation type="submission" date="2018-01" db="EMBL/GenBank/DDBJ databases">
        <title>A novel member of the phylum Bacteroidetes isolated from glacier ice.</title>
        <authorList>
            <person name="Liu Q."/>
            <person name="Xin Y.-H."/>
        </authorList>
    </citation>
    <scope>NUCLEOTIDE SEQUENCE [LARGE SCALE GENOMIC DNA]</scope>
    <source>
        <strain evidence="2 3">RB1R16</strain>
    </source>
</reference>
<evidence type="ECO:0000313" key="3">
    <source>
        <dbReference type="Proteomes" id="UP000239872"/>
    </source>
</evidence>
<protein>
    <submittedName>
        <fullName evidence="2">Uracil phosphoribosyltransferase</fullName>
    </submittedName>
</protein>
<dbReference type="InterPro" id="IPR000836">
    <property type="entry name" value="PRTase_dom"/>
</dbReference>
<dbReference type="EMBL" id="PPSL01000005">
    <property type="protein sequence ID" value="PQJ09866.1"/>
    <property type="molecule type" value="Genomic_DNA"/>
</dbReference>
<dbReference type="PANTHER" id="PTHR11608">
    <property type="entry name" value="BIFUNCTIONAL PROTEIN PYRR"/>
    <property type="match status" value="1"/>
</dbReference>
<accession>A0A2S7STM0</accession>
<gene>
    <name evidence="2" type="ORF">CJD36_018245</name>
</gene>
<comment type="caution">
    <text evidence="2">The sequence shown here is derived from an EMBL/GenBank/DDBJ whole genome shotgun (WGS) entry which is preliminary data.</text>
</comment>
<dbReference type="Pfam" id="PF14681">
    <property type="entry name" value="UPRTase"/>
    <property type="match status" value="1"/>
</dbReference>
<dbReference type="AlphaFoldDB" id="A0A2S7STM0"/>
<keyword evidence="2" id="KW-0328">Glycosyltransferase</keyword>
<dbReference type="OrthoDB" id="9781675at2"/>
<dbReference type="Proteomes" id="UP000239872">
    <property type="component" value="Unassembled WGS sequence"/>
</dbReference>
<dbReference type="InterPro" id="IPR050137">
    <property type="entry name" value="PyrR_bifunctional"/>
</dbReference>
<sequence>MITNLSVSNSLVSEWVSDMRNVDVQTDRARFRRNLERIGEVTAYEISKLMKYKQITVQTPMAQTTCSVLETQPVIATILRAGLPLYQGMMNFFDKADCGFIGAYRKHNKEDAFSIEQEYITSPALKGRPLIIADPMLATGASLILAIQALLEFDQPSEIHIVTAIACTVGVEAVAAKFPNAHIWAAVIDDELTPKGYIVPGLGDAGDLSFGKKRQA</sequence>
<dbReference type="RefSeq" id="WP_105040638.1">
    <property type="nucleotide sequence ID" value="NZ_PPSL01000005.1"/>
</dbReference>
<dbReference type="GO" id="GO:0016757">
    <property type="term" value="F:glycosyltransferase activity"/>
    <property type="evidence" value="ECO:0007669"/>
    <property type="project" value="UniProtKB-KW"/>
</dbReference>
<organism evidence="2 3">
    <name type="scientific">Flavipsychrobacter stenotrophus</name>
    <dbReference type="NCBI Taxonomy" id="2077091"/>
    <lineage>
        <taxon>Bacteria</taxon>
        <taxon>Pseudomonadati</taxon>
        <taxon>Bacteroidota</taxon>
        <taxon>Chitinophagia</taxon>
        <taxon>Chitinophagales</taxon>
        <taxon>Chitinophagaceae</taxon>
        <taxon>Flavipsychrobacter</taxon>
    </lineage>
</organism>
<evidence type="ECO:0000259" key="1">
    <source>
        <dbReference type="Pfam" id="PF14681"/>
    </source>
</evidence>
<proteinExistence type="predicted"/>
<dbReference type="PANTHER" id="PTHR11608:SF0">
    <property type="entry name" value="BIFUNCTIONAL PROTEIN PYRR"/>
    <property type="match status" value="1"/>
</dbReference>
<dbReference type="InterPro" id="IPR029057">
    <property type="entry name" value="PRTase-like"/>
</dbReference>